<dbReference type="InterPro" id="IPR052858">
    <property type="entry name" value="E3_ubiquitin-ligase_LIN"/>
</dbReference>
<proteinExistence type="predicted"/>
<keyword evidence="1" id="KW-0853">WD repeat</keyword>
<evidence type="ECO:0000313" key="3">
    <source>
        <dbReference type="Proteomes" id="UP001372338"/>
    </source>
</evidence>
<protein>
    <submittedName>
        <fullName evidence="2">Uncharacterized protein</fullName>
    </submittedName>
</protein>
<dbReference type="InterPro" id="IPR015943">
    <property type="entry name" value="WD40/YVTN_repeat-like_dom_sf"/>
</dbReference>
<dbReference type="PANTHER" id="PTHR47446:SF2">
    <property type="entry name" value="RING-TYPE E3 UBIQUITIN TRANSFERASE"/>
    <property type="match status" value="1"/>
</dbReference>
<dbReference type="Proteomes" id="UP001372338">
    <property type="component" value="Unassembled WGS sequence"/>
</dbReference>
<feature type="repeat" description="WD" evidence="1">
    <location>
        <begin position="99"/>
        <end position="129"/>
    </location>
</feature>
<sequence>MSFTATANGNALKLTCELLRVFVTESVQRAAAIAEVEGIDRSNGLSDLTSYTKDIVRVLRELKKSTPLASEMLKVLAEENESKSVWAVKDNLFHLLQEIQEHTKAVTSLVITESGDKLYSGSLDRTLKVKHSSTILISMSVSQLSDNKGFVSLKNRSGLLERQQYIVYRCMI</sequence>
<gene>
    <name evidence="2" type="ORF">RIF29_19671</name>
</gene>
<organism evidence="2 3">
    <name type="scientific">Crotalaria pallida</name>
    <name type="common">Smooth rattlebox</name>
    <name type="synonym">Crotalaria striata</name>
    <dbReference type="NCBI Taxonomy" id="3830"/>
    <lineage>
        <taxon>Eukaryota</taxon>
        <taxon>Viridiplantae</taxon>
        <taxon>Streptophyta</taxon>
        <taxon>Embryophyta</taxon>
        <taxon>Tracheophyta</taxon>
        <taxon>Spermatophyta</taxon>
        <taxon>Magnoliopsida</taxon>
        <taxon>eudicotyledons</taxon>
        <taxon>Gunneridae</taxon>
        <taxon>Pentapetalae</taxon>
        <taxon>rosids</taxon>
        <taxon>fabids</taxon>
        <taxon>Fabales</taxon>
        <taxon>Fabaceae</taxon>
        <taxon>Papilionoideae</taxon>
        <taxon>50 kb inversion clade</taxon>
        <taxon>genistoids sensu lato</taxon>
        <taxon>core genistoids</taxon>
        <taxon>Crotalarieae</taxon>
        <taxon>Crotalaria</taxon>
    </lineage>
</organism>
<dbReference type="AlphaFoldDB" id="A0AAN9I4C6"/>
<dbReference type="InterPro" id="IPR036322">
    <property type="entry name" value="WD40_repeat_dom_sf"/>
</dbReference>
<evidence type="ECO:0000313" key="2">
    <source>
        <dbReference type="EMBL" id="KAK7267008.1"/>
    </source>
</evidence>
<name>A0AAN9I4C6_CROPI</name>
<accession>A0AAN9I4C6</accession>
<keyword evidence="3" id="KW-1185">Reference proteome</keyword>
<dbReference type="InterPro" id="IPR001680">
    <property type="entry name" value="WD40_rpt"/>
</dbReference>
<dbReference type="EMBL" id="JAYWIO010000004">
    <property type="protein sequence ID" value="KAK7267008.1"/>
    <property type="molecule type" value="Genomic_DNA"/>
</dbReference>
<reference evidence="2 3" key="1">
    <citation type="submission" date="2024-01" db="EMBL/GenBank/DDBJ databases">
        <title>The genomes of 5 underutilized Papilionoideae crops provide insights into root nodulation and disease resistanc.</title>
        <authorList>
            <person name="Yuan L."/>
        </authorList>
    </citation>
    <scope>NUCLEOTIDE SEQUENCE [LARGE SCALE GENOMIC DNA]</scope>
    <source>
        <strain evidence="2">ZHUSHIDOU_FW_LH</strain>
        <tissue evidence="2">Leaf</tissue>
    </source>
</reference>
<dbReference type="PANTHER" id="PTHR47446">
    <property type="entry name" value="RING-TYPE E3 UBIQUITIN TRANSFERASE"/>
    <property type="match status" value="1"/>
</dbReference>
<dbReference type="Gene3D" id="2.130.10.10">
    <property type="entry name" value="YVTN repeat-like/Quinoprotein amine dehydrogenase"/>
    <property type="match status" value="1"/>
</dbReference>
<dbReference type="SUPFAM" id="SSF50978">
    <property type="entry name" value="WD40 repeat-like"/>
    <property type="match status" value="1"/>
</dbReference>
<dbReference type="PROSITE" id="PS50082">
    <property type="entry name" value="WD_REPEATS_2"/>
    <property type="match status" value="1"/>
</dbReference>
<evidence type="ECO:0000256" key="1">
    <source>
        <dbReference type="PROSITE-ProRule" id="PRU00221"/>
    </source>
</evidence>
<comment type="caution">
    <text evidence="2">The sequence shown here is derived from an EMBL/GenBank/DDBJ whole genome shotgun (WGS) entry which is preliminary data.</text>
</comment>